<accession>A0A5C5Y0G1</accession>
<dbReference type="InterPro" id="IPR003593">
    <property type="entry name" value="AAA+_ATPase"/>
</dbReference>
<evidence type="ECO:0000259" key="6">
    <source>
        <dbReference type="PROSITE" id="PS50893"/>
    </source>
</evidence>
<dbReference type="PANTHER" id="PTHR42734">
    <property type="entry name" value="METAL TRANSPORT SYSTEM ATP-BINDING PROTEIN TM_0124-RELATED"/>
    <property type="match status" value="1"/>
</dbReference>
<protein>
    <submittedName>
        <fullName evidence="7">High-affinity zinc uptake system ATP-binding protein ZnuC</fullName>
        <ecNumber evidence="7">3.6.3.-</ecNumber>
    </submittedName>
</protein>
<dbReference type="PROSITE" id="PS50893">
    <property type="entry name" value="ABC_TRANSPORTER_2"/>
    <property type="match status" value="1"/>
</dbReference>
<gene>
    <name evidence="7" type="primary">znuC</name>
    <name evidence="7" type="ORF">Pan14r_15110</name>
</gene>
<keyword evidence="3" id="KW-0547">Nucleotide-binding</keyword>
<dbReference type="FunFam" id="3.40.50.300:FF:000134">
    <property type="entry name" value="Iron-enterobactin ABC transporter ATP-binding protein"/>
    <property type="match status" value="1"/>
</dbReference>
<dbReference type="InterPro" id="IPR027417">
    <property type="entry name" value="P-loop_NTPase"/>
</dbReference>
<reference evidence="7 8" key="1">
    <citation type="submission" date="2019-02" db="EMBL/GenBank/DDBJ databases">
        <title>Deep-cultivation of Planctomycetes and their phenomic and genomic characterization uncovers novel biology.</title>
        <authorList>
            <person name="Wiegand S."/>
            <person name="Jogler M."/>
            <person name="Boedeker C."/>
            <person name="Pinto D."/>
            <person name="Vollmers J."/>
            <person name="Rivas-Marin E."/>
            <person name="Kohn T."/>
            <person name="Peeters S.H."/>
            <person name="Heuer A."/>
            <person name="Rast P."/>
            <person name="Oberbeckmann S."/>
            <person name="Bunk B."/>
            <person name="Jeske O."/>
            <person name="Meyerdierks A."/>
            <person name="Storesund J.E."/>
            <person name="Kallscheuer N."/>
            <person name="Luecker S."/>
            <person name="Lage O.M."/>
            <person name="Pohl T."/>
            <person name="Merkel B.J."/>
            <person name="Hornburger P."/>
            <person name="Mueller R.-W."/>
            <person name="Bruemmer F."/>
            <person name="Labrenz M."/>
            <person name="Spormann A.M."/>
            <person name="Op Den Camp H."/>
            <person name="Overmann J."/>
            <person name="Amann R."/>
            <person name="Jetten M.S.M."/>
            <person name="Mascher T."/>
            <person name="Medema M.H."/>
            <person name="Devos D.P."/>
            <person name="Kaster A.-K."/>
            <person name="Ovreas L."/>
            <person name="Rohde M."/>
            <person name="Galperin M.Y."/>
            <person name="Jogler C."/>
        </authorList>
    </citation>
    <scope>NUCLEOTIDE SEQUENCE [LARGE SCALE GENOMIC DNA]</scope>
    <source>
        <strain evidence="7 8">Pan14r</strain>
    </source>
</reference>
<name>A0A5C5Y0G1_9PLAN</name>
<dbReference type="SUPFAM" id="SSF52540">
    <property type="entry name" value="P-loop containing nucleoside triphosphate hydrolases"/>
    <property type="match status" value="1"/>
</dbReference>
<evidence type="ECO:0000256" key="3">
    <source>
        <dbReference type="ARBA" id="ARBA00022741"/>
    </source>
</evidence>
<keyword evidence="8" id="KW-1185">Reference proteome</keyword>
<evidence type="ECO:0000256" key="2">
    <source>
        <dbReference type="ARBA" id="ARBA00022448"/>
    </source>
</evidence>
<dbReference type="RefSeq" id="WP_145298838.1">
    <property type="nucleotide sequence ID" value="NZ_CP036319.1"/>
</dbReference>
<dbReference type="AlphaFoldDB" id="A0A5C5Y0G1"/>
<dbReference type="Gene3D" id="3.40.50.300">
    <property type="entry name" value="P-loop containing nucleotide triphosphate hydrolases"/>
    <property type="match status" value="1"/>
</dbReference>
<dbReference type="EMBL" id="SJPL01000001">
    <property type="protein sequence ID" value="TWT69226.1"/>
    <property type="molecule type" value="Genomic_DNA"/>
</dbReference>
<dbReference type="InterPro" id="IPR050153">
    <property type="entry name" value="Metal_Ion_Import_ABC"/>
</dbReference>
<dbReference type="PANTHER" id="PTHR42734:SF5">
    <property type="entry name" value="IRON TRANSPORT SYSTEM ATP-BINDING PROTEIN HI_0361-RELATED"/>
    <property type="match status" value="1"/>
</dbReference>
<evidence type="ECO:0000313" key="7">
    <source>
        <dbReference type="EMBL" id="TWT69226.1"/>
    </source>
</evidence>
<keyword evidence="4 7" id="KW-0067">ATP-binding</keyword>
<comment type="similarity">
    <text evidence="1">Belongs to the ABC transporter superfamily.</text>
</comment>
<feature type="region of interest" description="Disordered" evidence="5">
    <location>
        <begin position="1"/>
        <end position="30"/>
    </location>
</feature>
<keyword evidence="2" id="KW-0813">Transport</keyword>
<dbReference type="InterPro" id="IPR003439">
    <property type="entry name" value="ABC_transporter-like_ATP-bd"/>
</dbReference>
<organism evidence="7 8">
    <name type="scientific">Crateriforma conspicua</name>
    <dbReference type="NCBI Taxonomy" id="2527996"/>
    <lineage>
        <taxon>Bacteria</taxon>
        <taxon>Pseudomonadati</taxon>
        <taxon>Planctomycetota</taxon>
        <taxon>Planctomycetia</taxon>
        <taxon>Planctomycetales</taxon>
        <taxon>Planctomycetaceae</taxon>
        <taxon>Crateriforma</taxon>
    </lineage>
</organism>
<dbReference type="GO" id="GO:0016887">
    <property type="term" value="F:ATP hydrolysis activity"/>
    <property type="evidence" value="ECO:0007669"/>
    <property type="project" value="InterPro"/>
</dbReference>
<dbReference type="EC" id="3.6.3.-" evidence="7"/>
<dbReference type="Proteomes" id="UP000317238">
    <property type="component" value="Unassembled WGS sequence"/>
</dbReference>
<evidence type="ECO:0000313" key="8">
    <source>
        <dbReference type="Proteomes" id="UP000317238"/>
    </source>
</evidence>
<dbReference type="OrthoDB" id="9806726at2"/>
<feature type="compositionally biased region" description="Low complexity" evidence="5">
    <location>
        <begin position="9"/>
        <end position="27"/>
    </location>
</feature>
<dbReference type="GO" id="GO:0005524">
    <property type="term" value="F:ATP binding"/>
    <property type="evidence" value="ECO:0007669"/>
    <property type="project" value="UniProtKB-KW"/>
</dbReference>
<evidence type="ECO:0000256" key="5">
    <source>
        <dbReference type="SAM" id="MobiDB-lite"/>
    </source>
</evidence>
<dbReference type="SMART" id="SM00382">
    <property type="entry name" value="AAA"/>
    <property type="match status" value="1"/>
</dbReference>
<dbReference type="CDD" id="cd03235">
    <property type="entry name" value="ABC_Metallic_Cations"/>
    <property type="match status" value="1"/>
</dbReference>
<evidence type="ECO:0000256" key="1">
    <source>
        <dbReference type="ARBA" id="ARBA00005417"/>
    </source>
</evidence>
<feature type="domain" description="ABC transporter" evidence="6">
    <location>
        <begin position="36"/>
        <end position="268"/>
    </location>
</feature>
<comment type="caution">
    <text evidence="7">The sequence shown here is derived from an EMBL/GenBank/DDBJ whole genome shotgun (WGS) entry which is preliminary data.</text>
</comment>
<dbReference type="Pfam" id="PF00005">
    <property type="entry name" value="ABC_tran"/>
    <property type="match status" value="1"/>
</dbReference>
<sequence>MTATGSTVNAASSGASSPNGTSSSGPAVTADTSVPLSVDDLTVAYHRKPVIWDVGFDLPAGSLVGVIGPNGAGKSTLLKAIMDLVPRASGRVRVFGDTYKHQRSRVGYVPQRETVDWDFPVDALEVVTMGLYRQIGWCMPVRKKHRRAAMDALEQVGIPHLAKRQISQLSGGQQQRTFLARALVQNADLYLMDEPFAAVDAATERAIVEILRQMKALQKTVVVIHHDLQTVADFFDYVVLLNMRVVAHGPVDEVFTSENLQKTYGGRLTLLDEVTEAMRRRERSL</sequence>
<keyword evidence="7" id="KW-0378">Hydrolase</keyword>
<proteinExistence type="inferred from homology"/>
<evidence type="ECO:0000256" key="4">
    <source>
        <dbReference type="ARBA" id="ARBA00022840"/>
    </source>
</evidence>